<evidence type="ECO:0000313" key="3">
    <source>
        <dbReference type="Proteomes" id="UP000050949"/>
    </source>
</evidence>
<keyword evidence="1" id="KW-0472">Membrane</keyword>
<dbReference type="Proteomes" id="UP000050949">
    <property type="component" value="Unassembled WGS sequence"/>
</dbReference>
<organism evidence="2 3">
    <name type="scientific">Schleiferilactobacillus harbinensis DSM 16991</name>
    <dbReference type="NCBI Taxonomy" id="1122147"/>
    <lineage>
        <taxon>Bacteria</taxon>
        <taxon>Bacillati</taxon>
        <taxon>Bacillota</taxon>
        <taxon>Bacilli</taxon>
        <taxon>Lactobacillales</taxon>
        <taxon>Lactobacillaceae</taxon>
        <taxon>Schleiferilactobacillus</taxon>
    </lineage>
</organism>
<evidence type="ECO:0000256" key="1">
    <source>
        <dbReference type="SAM" id="Phobius"/>
    </source>
</evidence>
<keyword evidence="1" id="KW-1133">Transmembrane helix</keyword>
<feature type="transmembrane region" description="Helical" evidence="1">
    <location>
        <begin position="42"/>
        <end position="64"/>
    </location>
</feature>
<sequence length="460" mass="50760">MPTLIFLPRVNWVQWRKTSIRKDDGAALGTRRSPQYQHAKRVILVIANIVMALFLVLLFSWWFLNHHFNGQVEAQYTNVAQRALKTTVSPAARQDLQTSHDRWQWAFTDHSRQVWQHFTTDWAKRQERAKLVTDLYADKDHYQDGVTSARLNTIDQTLLQEKNSTVYQDQKNRLDTVQVWFQQTTDANTFIQKIYSDYTATKVVPTLQQVAQTRAYYSLIRNRTIADRWRQPVQNLAAAFDKNTSATNAAQSAAEQKALDELKNAPLTQGYTPAQVTISQGGETLAGNSGTNYDSILSNADITATSVLLVDQSAKTAQFLHRSSGHYSTTGDAITLDNLSLSGGQYSVSAMISGGAQGAVVTAPSASDFGQYYAQASAAPSTSPVADSANSNDTSDFNDASTVFWLRNNTDLQNSILLKGQTTIGFIAAGASTLGNMISTSSGYTTIANQITDSTVVYVY</sequence>
<accession>A0A0R1XRX1</accession>
<comment type="caution">
    <text evidence="2">The sequence shown here is derived from an EMBL/GenBank/DDBJ whole genome shotgun (WGS) entry which is preliminary data.</text>
</comment>
<reference evidence="2 3" key="1">
    <citation type="journal article" date="2015" name="Genome Announc.">
        <title>Expanding the biotechnology potential of lactobacilli through comparative genomics of 213 strains and associated genera.</title>
        <authorList>
            <person name="Sun Z."/>
            <person name="Harris H.M."/>
            <person name="McCann A."/>
            <person name="Guo C."/>
            <person name="Argimon S."/>
            <person name="Zhang W."/>
            <person name="Yang X."/>
            <person name="Jeffery I.B."/>
            <person name="Cooney J.C."/>
            <person name="Kagawa T.F."/>
            <person name="Liu W."/>
            <person name="Song Y."/>
            <person name="Salvetti E."/>
            <person name="Wrobel A."/>
            <person name="Rasinkangas P."/>
            <person name="Parkhill J."/>
            <person name="Rea M.C."/>
            <person name="O'Sullivan O."/>
            <person name="Ritari J."/>
            <person name="Douillard F.P."/>
            <person name="Paul Ross R."/>
            <person name="Yang R."/>
            <person name="Briner A.E."/>
            <person name="Felis G.E."/>
            <person name="de Vos W.M."/>
            <person name="Barrangou R."/>
            <person name="Klaenhammer T.R."/>
            <person name="Caufield P.W."/>
            <person name="Cui Y."/>
            <person name="Zhang H."/>
            <person name="O'Toole P.W."/>
        </authorList>
    </citation>
    <scope>NUCLEOTIDE SEQUENCE [LARGE SCALE GENOMIC DNA]</scope>
    <source>
        <strain evidence="2 3">DSM 16991</strain>
    </source>
</reference>
<name>A0A0R1XRX1_9LACO</name>
<dbReference type="EMBL" id="AZFW01000010">
    <property type="protein sequence ID" value="KRM29798.1"/>
    <property type="molecule type" value="Genomic_DNA"/>
</dbReference>
<keyword evidence="1" id="KW-0812">Transmembrane</keyword>
<dbReference type="PATRIC" id="fig|1122147.4.peg.305"/>
<evidence type="ECO:0000313" key="2">
    <source>
        <dbReference type="EMBL" id="KRM29798.1"/>
    </source>
</evidence>
<protein>
    <submittedName>
        <fullName evidence="2">Uncharacterized protein</fullName>
    </submittedName>
</protein>
<dbReference type="eggNOG" id="ENOG50301PM">
    <property type="taxonomic scope" value="Bacteria"/>
</dbReference>
<proteinExistence type="predicted"/>
<gene>
    <name evidence="2" type="ORF">FC91_GL000291</name>
</gene>
<dbReference type="AlphaFoldDB" id="A0A0R1XRX1"/>